<dbReference type="InterPro" id="IPR050982">
    <property type="entry name" value="Auxin_biosynth/cation_transpt"/>
</dbReference>
<dbReference type="GO" id="GO:0004499">
    <property type="term" value="F:N,N-dimethylaniline monooxygenase activity"/>
    <property type="evidence" value="ECO:0007669"/>
    <property type="project" value="InterPro"/>
</dbReference>
<evidence type="ECO:0000256" key="3">
    <source>
        <dbReference type="ARBA" id="ARBA00023002"/>
    </source>
</evidence>
<organism evidence="4 5">
    <name type="scientific">Debaryomyces hansenii (strain ATCC 36239 / CBS 767 / BCRC 21394 / JCM 1990 / NBRC 0083 / IGC 2968)</name>
    <name type="common">Yeast</name>
    <name type="synonym">Torulaspora hansenii</name>
    <dbReference type="NCBI Taxonomy" id="284592"/>
    <lineage>
        <taxon>Eukaryota</taxon>
        <taxon>Fungi</taxon>
        <taxon>Dikarya</taxon>
        <taxon>Ascomycota</taxon>
        <taxon>Saccharomycotina</taxon>
        <taxon>Pichiomycetes</taxon>
        <taxon>Debaryomycetaceae</taxon>
        <taxon>Debaryomyces</taxon>
    </lineage>
</organism>
<dbReference type="GO" id="GO:0050660">
    <property type="term" value="F:flavin adenine dinucleotide binding"/>
    <property type="evidence" value="ECO:0007669"/>
    <property type="project" value="InterPro"/>
</dbReference>
<protein>
    <submittedName>
        <fullName evidence="4">DEHA2G00550p</fullName>
    </submittedName>
</protein>
<dbReference type="Pfam" id="PF00743">
    <property type="entry name" value="FMO-like"/>
    <property type="match status" value="1"/>
</dbReference>
<reference evidence="4 5" key="1">
    <citation type="journal article" date="2004" name="Nature">
        <title>Genome evolution in yeasts.</title>
        <authorList>
            <consortium name="Genolevures"/>
            <person name="Dujon B."/>
            <person name="Sherman D."/>
            <person name="Fischer G."/>
            <person name="Durrens P."/>
            <person name="Casaregola S."/>
            <person name="Lafontaine I."/>
            <person name="de Montigny J."/>
            <person name="Marck C."/>
            <person name="Neuveglise C."/>
            <person name="Talla E."/>
            <person name="Goffard N."/>
            <person name="Frangeul L."/>
            <person name="Aigle M."/>
            <person name="Anthouard V."/>
            <person name="Babour A."/>
            <person name="Barbe V."/>
            <person name="Barnay S."/>
            <person name="Blanchin S."/>
            <person name="Beckerich J.M."/>
            <person name="Beyne E."/>
            <person name="Bleykasten C."/>
            <person name="Boisrame A."/>
            <person name="Boyer J."/>
            <person name="Cattolico L."/>
            <person name="Confanioleri F."/>
            <person name="de Daruvar A."/>
            <person name="Despons L."/>
            <person name="Fabre E."/>
            <person name="Fairhead C."/>
            <person name="Ferry-Dumazet H."/>
            <person name="Groppi A."/>
            <person name="Hantraye F."/>
            <person name="Hennequin C."/>
            <person name="Jauniaux N."/>
            <person name="Joyet P."/>
            <person name="Kachouri R."/>
            <person name="Kerrest A."/>
            <person name="Koszul R."/>
            <person name="Lemaire M."/>
            <person name="Lesur I."/>
            <person name="Ma L."/>
            <person name="Muller H."/>
            <person name="Nicaud J.M."/>
            <person name="Nikolski M."/>
            <person name="Oztas S."/>
            <person name="Ozier-Kalogeropoulos O."/>
            <person name="Pellenz S."/>
            <person name="Potier S."/>
            <person name="Richard G.F."/>
            <person name="Straub M.L."/>
            <person name="Suleau A."/>
            <person name="Swennene D."/>
            <person name="Tekaia F."/>
            <person name="Wesolowski-Louvel M."/>
            <person name="Westhof E."/>
            <person name="Wirth B."/>
            <person name="Zeniou-Meyer M."/>
            <person name="Zivanovic I."/>
            <person name="Bolotin-Fukuhara M."/>
            <person name="Thierry A."/>
            <person name="Bouchier C."/>
            <person name="Caudron B."/>
            <person name="Scarpelli C."/>
            <person name="Gaillardin C."/>
            <person name="Weissenbach J."/>
            <person name="Wincker P."/>
            <person name="Souciet J.L."/>
        </authorList>
    </citation>
    <scope>NUCLEOTIDE SEQUENCE [LARGE SCALE GENOMIC DNA]</scope>
    <source>
        <strain evidence="5">ATCC 36239 / CBS 767 / BCRC 21394 / JCM 1990 / NBRC 0083 / IGC 2968</strain>
    </source>
</reference>
<dbReference type="OrthoDB" id="74360at2759"/>
<dbReference type="VEuPathDB" id="FungiDB:DEHA2G00550g"/>
<dbReference type="InParanoid" id="Q6BJR4"/>
<dbReference type="InterPro" id="IPR036188">
    <property type="entry name" value="FAD/NAD-bd_sf"/>
</dbReference>
<proteinExistence type="predicted"/>
<evidence type="ECO:0000256" key="1">
    <source>
        <dbReference type="ARBA" id="ARBA00022630"/>
    </source>
</evidence>
<dbReference type="RefSeq" id="XP_461557.2">
    <property type="nucleotide sequence ID" value="XM_461557.1"/>
</dbReference>
<evidence type="ECO:0000313" key="5">
    <source>
        <dbReference type="Proteomes" id="UP000000599"/>
    </source>
</evidence>
<dbReference type="HOGENOM" id="CLU_015676_1_0_1"/>
<dbReference type="Gene3D" id="3.50.50.60">
    <property type="entry name" value="FAD/NAD(P)-binding domain"/>
    <property type="match status" value="1"/>
</dbReference>
<dbReference type="eggNOG" id="KOG1399">
    <property type="taxonomic scope" value="Eukaryota"/>
</dbReference>
<keyword evidence="1" id="KW-0285">Flavoprotein</keyword>
<dbReference type="InterPro" id="IPR020946">
    <property type="entry name" value="Flavin_mOase-like"/>
</dbReference>
<dbReference type="EMBL" id="CR382139">
    <property type="protein sequence ID" value="CAG90003.2"/>
    <property type="molecule type" value="Genomic_DNA"/>
</dbReference>
<dbReference type="PANTHER" id="PTHR43539">
    <property type="entry name" value="FLAVIN-BINDING MONOOXYGENASE-LIKE PROTEIN (AFU_ORTHOLOGUE AFUA_4G09220)"/>
    <property type="match status" value="1"/>
</dbReference>
<dbReference type="SUPFAM" id="SSF51905">
    <property type="entry name" value="FAD/NAD(P)-binding domain"/>
    <property type="match status" value="1"/>
</dbReference>
<dbReference type="KEGG" id="dha:DEHA2G00550g"/>
<sequence length="663" mass="74445">MLEGEFQASVKSTYKTSSQTTTDIAGQVNPKLVYDPCDNDIPIAQVYGKMKPTPEILKNSDLLQLVSEWVAKFSKVLEDISESPTSNINELDSIFAPHSFWKDHLCLSWDFHQYSDLGQIKDFLSKQIPYFQLQNFQINRTADLRYDNSISIATIQDSTGEQPIPIQLVQFIVNFDNCYGKGSGVIRLIPVDNKLIAYSVYTGLESIKGNEEQLGFNRPEGVNHGQHKARTSWLENREKDFIWGDSSKQPTVLVVGGGQSGLNIAARLKCMGVDTLIVEKNPNIGDNWRNRYKFLVLHDPVWADHLAYMNFPDTWPIFTPKDKLGDWFENYAKNMELSFWANKTVVGADFEEDKSTWIVKVIDNDSGKMDTLRPKHVIMATGHSGEPNIPSFEDQHKFKGKIVHSSQHSTGKMYQGENALVVGCCNSGHDIAQDFYEQGAKPILVQRSSTCIFTAEVGGEITNEGLYEEGGPPIDTADLLSQSMPWKLLNLTLQQQTRRIVSLEKELHDSLKNVGFNIDYGYGGTGLPGKYSRRGGGYYIDVGCSRLIAERKILVKNGQSIHKFTEDGVVFSDGSTIGNVAIVVLATGYSNMKESARKIFGSTVADRLNPVWGLDDEGETKVMYRDSGHPNFWYMGGNLLLTRYFSKKLALRIIAQERDFIKD</sequence>
<accession>Q6BJR4</accession>
<keyword evidence="3" id="KW-0560">Oxidoreductase</keyword>
<keyword evidence="2" id="KW-0274">FAD</keyword>
<dbReference type="OMA" id="MHEFQIP"/>
<name>Q6BJR4_DEBHA</name>
<evidence type="ECO:0000313" key="4">
    <source>
        <dbReference type="EMBL" id="CAG90003.2"/>
    </source>
</evidence>
<dbReference type="AlphaFoldDB" id="Q6BJR4"/>
<keyword evidence="5" id="KW-1185">Reference proteome</keyword>
<dbReference type="GeneID" id="2904418"/>
<evidence type="ECO:0000256" key="2">
    <source>
        <dbReference type="ARBA" id="ARBA00022827"/>
    </source>
</evidence>
<gene>
    <name evidence="4" type="ordered locus">DEHA2G00550g</name>
</gene>
<dbReference type="PANTHER" id="PTHR43539:SF68">
    <property type="entry name" value="FLAVIN-BINDING MONOOXYGENASE-LIKE PROTEIN (AFU_ORTHOLOGUE AFUA_4G09220)"/>
    <property type="match status" value="1"/>
</dbReference>
<dbReference type="GO" id="GO:0050661">
    <property type="term" value="F:NADP binding"/>
    <property type="evidence" value="ECO:0007669"/>
    <property type="project" value="InterPro"/>
</dbReference>
<dbReference type="Proteomes" id="UP000000599">
    <property type="component" value="Chromosome G"/>
</dbReference>